<evidence type="ECO:0000259" key="2">
    <source>
        <dbReference type="Pfam" id="PF08327"/>
    </source>
</evidence>
<organism evidence="3 4">
    <name type="scientific">Rubellimicrobium mesophilum DSM 19309</name>
    <dbReference type="NCBI Taxonomy" id="442562"/>
    <lineage>
        <taxon>Bacteria</taxon>
        <taxon>Pseudomonadati</taxon>
        <taxon>Pseudomonadota</taxon>
        <taxon>Alphaproteobacteria</taxon>
        <taxon>Rhodobacterales</taxon>
        <taxon>Roseobacteraceae</taxon>
        <taxon>Rubellimicrobium</taxon>
    </lineage>
</organism>
<evidence type="ECO:0000313" key="4">
    <source>
        <dbReference type="Proteomes" id="UP000019666"/>
    </source>
</evidence>
<dbReference type="OrthoDB" id="9805228at2"/>
<dbReference type="STRING" id="442562.Rumeso_01864"/>
<dbReference type="EMBL" id="AOSK01000042">
    <property type="protein sequence ID" value="EYD76584.1"/>
    <property type="molecule type" value="Genomic_DNA"/>
</dbReference>
<reference evidence="3 4" key="1">
    <citation type="submission" date="2013-02" db="EMBL/GenBank/DDBJ databases">
        <authorList>
            <person name="Fiebig A."/>
            <person name="Goeker M."/>
            <person name="Klenk H.-P.P."/>
        </authorList>
    </citation>
    <scope>NUCLEOTIDE SEQUENCE [LARGE SCALE GENOMIC DNA]</scope>
    <source>
        <strain evidence="3 4">DSM 19309</strain>
    </source>
</reference>
<dbReference type="InterPro" id="IPR013538">
    <property type="entry name" value="ASHA1/2-like_C"/>
</dbReference>
<protein>
    <recommendedName>
        <fullName evidence="2">Activator of Hsp90 ATPase homologue 1/2-like C-terminal domain-containing protein</fullName>
    </recommendedName>
</protein>
<accession>A0A017HS78</accession>
<comment type="caution">
    <text evidence="3">The sequence shown here is derived from an EMBL/GenBank/DDBJ whole genome shotgun (WGS) entry which is preliminary data.</text>
</comment>
<dbReference type="HOGENOM" id="CLU_108923_6_2_5"/>
<name>A0A017HS78_9RHOB</name>
<dbReference type="RefSeq" id="WP_051521441.1">
    <property type="nucleotide sequence ID" value="NZ_KK088595.1"/>
</dbReference>
<feature type="domain" description="Activator of Hsp90 ATPase homologue 1/2-like C-terminal" evidence="2">
    <location>
        <begin position="24"/>
        <end position="146"/>
    </location>
</feature>
<proteinExistence type="inferred from homology"/>
<dbReference type="Pfam" id="PF08327">
    <property type="entry name" value="AHSA1"/>
    <property type="match status" value="1"/>
</dbReference>
<evidence type="ECO:0000256" key="1">
    <source>
        <dbReference type="ARBA" id="ARBA00006817"/>
    </source>
</evidence>
<dbReference type="InterPro" id="IPR023393">
    <property type="entry name" value="START-like_dom_sf"/>
</dbReference>
<evidence type="ECO:0000313" key="3">
    <source>
        <dbReference type="EMBL" id="EYD76584.1"/>
    </source>
</evidence>
<dbReference type="Gene3D" id="3.30.530.20">
    <property type="match status" value="1"/>
</dbReference>
<comment type="similarity">
    <text evidence="1">Belongs to the AHA1 family.</text>
</comment>
<sequence>MFKTETFELDRANNALVFQRRIPASPERLFDAWTRPEQVRQWWDPSGRELAECEIDLRVGGLLRFVNAGPESFPFEGRFQQIDRPHGFAFDALGAAGSVRFVPDGEVTEMTVVIRCASPEHLQQFVQMGVADGTSRTLDNLASYVGSAQG</sequence>
<dbReference type="Proteomes" id="UP000019666">
    <property type="component" value="Unassembled WGS sequence"/>
</dbReference>
<keyword evidence="4" id="KW-1185">Reference proteome</keyword>
<dbReference type="SUPFAM" id="SSF55961">
    <property type="entry name" value="Bet v1-like"/>
    <property type="match status" value="1"/>
</dbReference>
<dbReference type="AlphaFoldDB" id="A0A017HS78"/>
<gene>
    <name evidence="3" type="ORF">Rumeso_01864</name>
</gene>